<dbReference type="AlphaFoldDB" id="A0AAD8I2Y7"/>
<evidence type="ECO:0000256" key="1">
    <source>
        <dbReference type="SAM" id="Phobius"/>
    </source>
</evidence>
<gene>
    <name evidence="2" type="ORF">POM88_033260</name>
</gene>
<keyword evidence="1" id="KW-0812">Transmembrane</keyword>
<reference evidence="2" key="2">
    <citation type="submission" date="2023-05" db="EMBL/GenBank/DDBJ databases">
        <authorList>
            <person name="Schelkunov M.I."/>
        </authorList>
    </citation>
    <scope>NUCLEOTIDE SEQUENCE</scope>
    <source>
        <strain evidence="2">Hsosn_3</strain>
        <tissue evidence="2">Leaf</tissue>
    </source>
</reference>
<reference evidence="2" key="1">
    <citation type="submission" date="2023-02" db="EMBL/GenBank/DDBJ databases">
        <title>Genome of toxic invasive species Heracleum sosnowskyi carries increased number of genes despite the absence of recent whole-genome duplications.</title>
        <authorList>
            <person name="Schelkunov M."/>
            <person name="Shtratnikova V."/>
            <person name="Makarenko M."/>
            <person name="Klepikova A."/>
            <person name="Omelchenko D."/>
            <person name="Novikova G."/>
            <person name="Obukhova E."/>
            <person name="Bogdanov V."/>
            <person name="Penin A."/>
            <person name="Logacheva M."/>
        </authorList>
    </citation>
    <scope>NUCLEOTIDE SEQUENCE</scope>
    <source>
        <strain evidence="2">Hsosn_3</strain>
        <tissue evidence="2">Leaf</tissue>
    </source>
</reference>
<organism evidence="2 3">
    <name type="scientific">Heracleum sosnowskyi</name>
    <dbReference type="NCBI Taxonomy" id="360622"/>
    <lineage>
        <taxon>Eukaryota</taxon>
        <taxon>Viridiplantae</taxon>
        <taxon>Streptophyta</taxon>
        <taxon>Embryophyta</taxon>
        <taxon>Tracheophyta</taxon>
        <taxon>Spermatophyta</taxon>
        <taxon>Magnoliopsida</taxon>
        <taxon>eudicotyledons</taxon>
        <taxon>Gunneridae</taxon>
        <taxon>Pentapetalae</taxon>
        <taxon>asterids</taxon>
        <taxon>campanulids</taxon>
        <taxon>Apiales</taxon>
        <taxon>Apiaceae</taxon>
        <taxon>Apioideae</taxon>
        <taxon>apioid superclade</taxon>
        <taxon>Tordylieae</taxon>
        <taxon>Tordyliinae</taxon>
        <taxon>Heracleum</taxon>
    </lineage>
</organism>
<evidence type="ECO:0000313" key="2">
    <source>
        <dbReference type="EMBL" id="KAK1377067.1"/>
    </source>
</evidence>
<feature type="transmembrane region" description="Helical" evidence="1">
    <location>
        <begin position="7"/>
        <end position="30"/>
    </location>
</feature>
<accession>A0AAD8I2Y7</accession>
<proteinExistence type="predicted"/>
<protein>
    <submittedName>
        <fullName evidence="2">Uncharacterized protein</fullName>
    </submittedName>
</protein>
<dbReference type="EMBL" id="JAUIZM010000007">
    <property type="protein sequence ID" value="KAK1377067.1"/>
    <property type="molecule type" value="Genomic_DNA"/>
</dbReference>
<keyword evidence="3" id="KW-1185">Reference proteome</keyword>
<feature type="transmembrane region" description="Helical" evidence="1">
    <location>
        <begin position="50"/>
        <end position="67"/>
    </location>
</feature>
<sequence length="198" mass="22869">MVTVPKLLVLLLYLLVHKILFPFSLSLSFHQQQSLLVSKLASLLKSYNKVVIFFAFHFLLMTIFLGYSKPSIEEFDFISLIDPSESSALYDEDKAKNEGSRDESSDLVLRVECIEWIDKIAEDENCDGVVSDLDSDDFHGYDGYDEENDIDYGSDDDDYGEYEKDDDLKSRIEEFIAKNNRKWKEEHFSDKLALVKSC</sequence>
<keyword evidence="1" id="KW-1133">Transmembrane helix</keyword>
<dbReference type="PANTHER" id="PTHR36595:SF2">
    <property type="entry name" value="SERINE_THREONINE-PROTEIN KINASE FHKB-RELATED"/>
    <property type="match status" value="1"/>
</dbReference>
<name>A0AAD8I2Y7_9APIA</name>
<dbReference type="Proteomes" id="UP001237642">
    <property type="component" value="Unassembled WGS sequence"/>
</dbReference>
<comment type="caution">
    <text evidence="2">The sequence shown here is derived from an EMBL/GenBank/DDBJ whole genome shotgun (WGS) entry which is preliminary data.</text>
</comment>
<evidence type="ECO:0000313" key="3">
    <source>
        <dbReference type="Proteomes" id="UP001237642"/>
    </source>
</evidence>
<keyword evidence="1" id="KW-0472">Membrane</keyword>
<dbReference type="PANTHER" id="PTHR36595">
    <property type="entry name" value="TRANSMEMBRANE PROTEIN"/>
    <property type="match status" value="1"/>
</dbReference>